<comment type="similarity">
    <text evidence="2">Belongs to the SPT4 family.</text>
</comment>
<dbReference type="Pfam" id="PF06093">
    <property type="entry name" value="Spt4"/>
    <property type="match status" value="1"/>
</dbReference>
<keyword evidence="4" id="KW-0539">Nucleus</keyword>
<dbReference type="PANTHER" id="PTHR12882">
    <property type="entry name" value="SUPPRESSOR OF TY 4"/>
    <property type="match status" value="1"/>
</dbReference>
<comment type="subcellular location">
    <subcellularLocation>
        <location evidence="1">Nucleus</location>
    </subcellularLocation>
</comment>
<dbReference type="PANTHER" id="PTHR12882:SF1">
    <property type="entry name" value="TRANSCRIPTION ELONGATION FACTOR SPT4"/>
    <property type="match status" value="1"/>
</dbReference>
<evidence type="ECO:0000256" key="1">
    <source>
        <dbReference type="ARBA" id="ARBA00004123"/>
    </source>
</evidence>
<dbReference type="InterPro" id="IPR038510">
    <property type="entry name" value="Spt4_sf"/>
</dbReference>
<evidence type="ECO:0000256" key="3">
    <source>
        <dbReference type="ARBA" id="ARBA00023163"/>
    </source>
</evidence>
<evidence type="ECO:0000259" key="5">
    <source>
        <dbReference type="SMART" id="SM01389"/>
    </source>
</evidence>
<reference evidence="6 7" key="1">
    <citation type="submission" date="2024-03" db="EMBL/GenBank/DDBJ databases">
        <title>Aureococcus anophagefferens CCMP1851 and Kratosvirus quantuckense: Draft genome of a second virus-susceptible host strain in the model system.</title>
        <authorList>
            <person name="Chase E."/>
            <person name="Truchon A.R."/>
            <person name="Schepens W."/>
            <person name="Wilhelm S.W."/>
        </authorList>
    </citation>
    <scope>NUCLEOTIDE SEQUENCE [LARGE SCALE GENOMIC DNA]</scope>
    <source>
        <strain evidence="6 7">CCMP1851</strain>
    </source>
</reference>
<keyword evidence="7" id="KW-1185">Reference proteome</keyword>
<proteinExistence type="inferred from homology"/>
<accession>A0ABR1FKI6</accession>
<evidence type="ECO:0000313" key="6">
    <source>
        <dbReference type="EMBL" id="KAK7232583.1"/>
    </source>
</evidence>
<evidence type="ECO:0000256" key="2">
    <source>
        <dbReference type="ARBA" id="ARBA00010464"/>
    </source>
</evidence>
<protein>
    <submittedName>
        <fullName evidence="6">Eukaryotic transcription elongation Spt4 protein</fullName>
    </submittedName>
</protein>
<dbReference type="SMART" id="SM01389">
    <property type="entry name" value="Spt4"/>
    <property type="match status" value="1"/>
</dbReference>
<evidence type="ECO:0000313" key="7">
    <source>
        <dbReference type="Proteomes" id="UP001363151"/>
    </source>
</evidence>
<dbReference type="Proteomes" id="UP001363151">
    <property type="component" value="Unassembled WGS sequence"/>
</dbReference>
<dbReference type="Gene3D" id="3.30.40.210">
    <property type="match status" value="1"/>
</dbReference>
<name>A0ABR1FKI6_AURAN</name>
<gene>
    <name evidence="6" type="primary">SUPT4H1</name>
    <name evidence="6" type="ORF">SO694_00035042</name>
</gene>
<dbReference type="PIRSF" id="PIRSF025023">
    <property type="entry name" value="Spt4"/>
    <property type="match status" value="1"/>
</dbReference>
<dbReference type="InterPro" id="IPR029040">
    <property type="entry name" value="RPABC4/Spt4"/>
</dbReference>
<dbReference type="InterPro" id="IPR009287">
    <property type="entry name" value="Spt4"/>
</dbReference>
<dbReference type="EMBL" id="JBBJCI010000367">
    <property type="protein sequence ID" value="KAK7232583.1"/>
    <property type="molecule type" value="Genomic_DNA"/>
</dbReference>
<comment type="caution">
    <text evidence="6">The sequence shown here is derived from an EMBL/GenBank/DDBJ whole genome shotgun (WGS) entry which is preliminary data.</text>
</comment>
<evidence type="ECO:0000256" key="4">
    <source>
        <dbReference type="ARBA" id="ARBA00023242"/>
    </source>
</evidence>
<dbReference type="SUPFAM" id="SSF63393">
    <property type="entry name" value="RNA polymerase subunits"/>
    <property type="match status" value="1"/>
</dbReference>
<sequence length="140" mass="15837">MAEMADVIDFADPPSSMKGHRACLRCGLVKCFDQRAPGARMRPRARADPVPPRRFFQDGCENCPFLELAERQDRVASCTTASFDGVVAMMKPEESWIARWEGINRSLPGCYAMKLTGEMPEQIRQFLHDKRISSRVTQAE</sequence>
<keyword evidence="3" id="KW-0804">Transcription</keyword>
<dbReference type="InterPro" id="IPR022800">
    <property type="entry name" value="Spt4/RpoE2_Znf"/>
</dbReference>
<feature type="domain" description="Spt4/RpoE2 zinc finger" evidence="5">
    <location>
        <begin position="20"/>
        <end position="116"/>
    </location>
</feature>
<organism evidence="6 7">
    <name type="scientific">Aureococcus anophagefferens</name>
    <name type="common">Harmful bloom alga</name>
    <dbReference type="NCBI Taxonomy" id="44056"/>
    <lineage>
        <taxon>Eukaryota</taxon>
        <taxon>Sar</taxon>
        <taxon>Stramenopiles</taxon>
        <taxon>Ochrophyta</taxon>
        <taxon>Pelagophyceae</taxon>
        <taxon>Pelagomonadales</taxon>
        <taxon>Pelagomonadaceae</taxon>
        <taxon>Aureococcus</taxon>
    </lineage>
</organism>
<dbReference type="CDD" id="cd07973">
    <property type="entry name" value="Spt4"/>
    <property type="match status" value="1"/>
</dbReference>